<gene>
    <name evidence="2" type="ORF">E2C01_002687</name>
</gene>
<sequence length="128" mass="13783">MEPKYSTQQPKEENGKPQTADGRQAPRKSMTSGRRESEGRASTARPPTLLSVSYAHLLALWACLVPTFGLAGCKCPQGCVCPAKEALLIHSNGLAGFDCSSLLDFPIMEPSLVPTITHFQKLPDKSAL</sequence>
<name>A0A5B7CKZ6_PORTR</name>
<accession>A0A5B7CKZ6</accession>
<dbReference type="AlphaFoldDB" id="A0A5B7CKZ6"/>
<reference evidence="2 3" key="1">
    <citation type="submission" date="2019-05" db="EMBL/GenBank/DDBJ databases">
        <title>Another draft genome of Portunus trituberculatus and its Hox gene families provides insights of decapod evolution.</title>
        <authorList>
            <person name="Jeong J.-H."/>
            <person name="Song I."/>
            <person name="Kim S."/>
            <person name="Choi T."/>
            <person name="Kim D."/>
            <person name="Ryu S."/>
            <person name="Kim W."/>
        </authorList>
    </citation>
    <scope>NUCLEOTIDE SEQUENCE [LARGE SCALE GENOMIC DNA]</scope>
    <source>
        <tissue evidence="2">Muscle</tissue>
    </source>
</reference>
<proteinExistence type="predicted"/>
<protein>
    <submittedName>
        <fullName evidence="2">Uncharacterized protein</fullName>
    </submittedName>
</protein>
<dbReference type="Proteomes" id="UP000324222">
    <property type="component" value="Unassembled WGS sequence"/>
</dbReference>
<evidence type="ECO:0000313" key="3">
    <source>
        <dbReference type="Proteomes" id="UP000324222"/>
    </source>
</evidence>
<evidence type="ECO:0000313" key="2">
    <source>
        <dbReference type="EMBL" id="MPC10060.1"/>
    </source>
</evidence>
<keyword evidence="3" id="KW-1185">Reference proteome</keyword>
<dbReference type="EMBL" id="VSRR010000099">
    <property type="protein sequence ID" value="MPC10060.1"/>
    <property type="molecule type" value="Genomic_DNA"/>
</dbReference>
<evidence type="ECO:0000256" key="1">
    <source>
        <dbReference type="SAM" id="MobiDB-lite"/>
    </source>
</evidence>
<organism evidence="2 3">
    <name type="scientific">Portunus trituberculatus</name>
    <name type="common">Swimming crab</name>
    <name type="synonym">Neptunus trituberculatus</name>
    <dbReference type="NCBI Taxonomy" id="210409"/>
    <lineage>
        <taxon>Eukaryota</taxon>
        <taxon>Metazoa</taxon>
        <taxon>Ecdysozoa</taxon>
        <taxon>Arthropoda</taxon>
        <taxon>Crustacea</taxon>
        <taxon>Multicrustacea</taxon>
        <taxon>Malacostraca</taxon>
        <taxon>Eumalacostraca</taxon>
        <taxon>Eucarida</taxon>
        <taxon>Decapoda</taxon>
        <taxon>Pleocyemata</taxon>
        <taxon>Brachyura</taxon>
        <taxon>Eubrachyura</taxon>
        <taxon>Portunoidea</taxon>
        <taxon>Portunidae</taxon>
        <taxon>Portuninae</taxon>
        <taxon>Portunus</taxon>
    </lineage>
</organism>
<comment type="caution">
    <text evidence="2">The sequence shown here is derived from an EMBL/GenBank/DDBJ whole genome shotgun (WGS) entry which is preliminary data.</text>
</comment>
<feature type="region of interest" description="Disordered" evidence="1">
    <location>
        <begin position="1"/>
        <end position="45"/>
    </location>
</feature>